<accession>A0A563VXI1</accession>
<keyword evidence="1" id="KW-1133">Transmembrane helix</keyword>
<keyword evidence="1" id="KW-0472">Membrane</keyword>
<reference evidence="2 3" key="1">
    <citation type="submission" date="2019-01" db="EMBL/GenBank/DDBJ databases">
        <authorList>
            <person name="Brito A."/>
        </authorList>
    </citation>
    <scope>NUCLEOTIDE SEQUENCE [LARGE SCALE GENOMIC DNA]</scope>
    <source>
        <strain evidence="2">1</strain>
    </source>
</reference>
<dbReference type="AlphaFoldDB" id="A0A563VXI1"/>
<name>A0A563VXI1_9CYAN</name>
<organism evidence="2 3">
    <name type="scientific">Hyella patelloides LEGE 07179</name>
    <dbReference type="NCBI Taxonomy" id="945734"/>
    <lineage>
        <taxon>Bacteria</taxon>
        <taxon>Bacillati</taxon>
        <taxon>Cyanobacteriota</taxon>
        <taxon>Cyanophyceae</taxon>
        <taxon>Pleurocapsales</taxon>
        <taxon>Hyellaceae</taxon>
        <taxon>Hyella</taxon>
    </lineage>
</organism>
<keyword evidence="1" id="KW-0812">Transmembrane</keyword>
<dbReference type="RefSeq" id="WP_186376243.1">
    <property type="nucleotide sequence ID" value="NZ_LR214144.1"/>
</dbReference>
<gene>
    <name evidence="2" type="ORF">H1P_4080003</name>
</gene>
<feature type="transmembrane region" description="Helical" evidence="1">
    <location>
        <begin position="36"/>
        <end position="55"/>
    </location>
</feature>
<proteinExistence type="predicted"/>
<dbReference type="EMBL" id="CAACVJ010000344">
    <property type="protein sequence ID" value="VEP16126.1"/>
    <property type="molecule type" value="Genomic_DNA"/>
</dbReference>
<sequence length="58" mass="5762">MYNNNTNKDLIGAGLTAGLGAGVVTSFAAGLGQHPVIALAITAIAATVGVLCRMYDLA</sequence>
<keyword evidence="3" id="KW-1185">Reference proteome</keyword>
<evidence type="ECO:0000313" key="2">
    <source>
        <dbReference type="EMBL" id="VEP16126.1"/>
    </source>
</evidence>
<evidence type="ECO:0000313" key="3">
    <source>
        <dbReference type="Proteomes" id="UP000320055"/>
    </source>
</evidence>
<protein>
    <submittedName>
        <fullName evidence="2">Uncharacterized protein</fullName>
    </submittedName>
</protein>
<dbReference type="Proteomes" id="UP000320055">
    <property type="component" value="Unassembled WGS sequence"/>
</dbReference>
<evidence type="ECO:0000256" key="1">
    <source>
        <dbReference type="SAM" id="Phobius"/>
    </source>
</evidence>